<evidence type="ECO:0000313" key="11">
    <source>
        <dbReference type="Proteomes" id="UP000775547"/>
    </source>
</evidence>
<evidence type="ECO:0000256" key="3">
    <source>
        <dbReference type="ARBA" id="ARBA00022448"/>
    </source>
</evidence>
<comment type="similarity">
    <text evidence="2">Belongs to the major facilitator superfamily. Sugar transporter (TC 2.A.1.1) family.</text>
</comment>
<feature type="transmembrane region" description="Helical" evidence="8">
    <location>
        <begin position="111"/>
        <end position="131"/>
    </location>
</feature>
<dbReference type="OrthoDB" id="3039865at2759"/>
<dbReference type="InterPro" id="IPR020846">
    <property type="entry name" value="MFS_dom"/>
</dbReference>
<keyword evidence="3" id="KW-0813">Transport</keyword>
<dbReference type="PRINTS" id="PR00171">
    <property type="entry name" value="SUGRTRNSPORT"/>
</dbReference>
<feature type="transmembrane region" description="Helical" evidence="8">
    <location>
        <begin position="80"/>
        <end position="99"/>
    </location>
</feature>
<evidence type="ECO:0000313" key="10">
    <source>
        <dbReference type="EMBL" id="KAG5642800.1"/>
    </source>
</evidence>
<dbReference type="PANTHER" id="PTHR48022">
    <property type="entry name" value="PLASTIDIC GLUCOSE TRANSPORTER 4"/>
    <property type="match status" value="1"/>
</dbReference>
<dbReference type="InterPro" id="IPR003663">
    <property type="entry name" value="Sugar/inositol_transpt"/>
</dbReference>
<dbReference type="GO" id="GO:0016020">
    <property type="term" value="C:membrane"/>
    <property type="evidence" value="ECO:0007669"/>
    <property type="project" value="UniProtKB-SubCell"/>
</dbReference>
<keyword evidence="5 8" id="KW-1133">Transmembrane helix</keyword>
<evidence type="ECO:0000259" key="9">
    <source>
        <dbReference type="PROSITE" id="PS50850"/>
    </source>
</evidence>
<reference evidence="10" key="1">
    <citation type="submission" date="2020-07" db="EMBL/GenBank/DDBJ databases">
        <authorList>
            <person name="Nieuwenhuis M."/>
            <person name="Van De Peppel L.J.J."/>
        </authorList>
    </citation>
    <scope>NUCLEOTIDE SEQUENCE</scope>
    <source>
        <strain evidence="10">AP01</strain>
        <tissue evidence="10">Mycelium</tissue>
    </source>
</reference>
<evidence type="ECO:0000256" key="5">
    <source>
        <dbReference type="ARBA" id="ARBA00022989"/>
    </source>
</evidence>
<keyword evidence="4 8" id="KW-0812">Transmembrane</keyword>
<evidence type="ECO:0000256" key="6">
    <source>
        <dbReference type="ARBA" id="ARBA00023136"/>
    </source>
</evidence>
<dbReference type="PROSITE" id="PS50850">
    <property type="entry name" value="MFS"/>
    <property type="match status" value="1"/>
</dbReference>
<keyword evidence="6 8" id="KW-0472">Membrane</keyword>
<evidence type="ECO:0000256" key="7">
    <source>
        <dbReference type="ARBA" id="ARBA00049119"/>
    </source>
</evidence>
<gene>
    <name evidence="10" type="ORF">DXG03_002105</name>
</gene>
<dbReference type="InterPro" id="IPR050360">
    <property type="entry name" value="MFS_Sugar_Transporters"/>
</dbReference>
<dbReference type="Gene3D" id="1.20.1250.20">
    <property type="entry name" value="MFS general substrate transporter like domains"/>
    <property type="match status" value="1"/>
</dbReference>
<comment type="caution">
    <text evidence="10">The sequence shown here is derived from an EMBL/GenBank/DDBJ whole genome shotgun (WGS) entry which is preliminary data.</text>
</comment>
<feature type="transmembrane region" description="Helical" evidence="8">
    <location>
        <begin position="143"/>
        <end position="169"/>
    </location>
</feature>
<dbReference type="SUPFAM" id="SSF103473">
    <property type="entry name" value="MFS general substrate transporter"/>
    <property type="match status" value="1"/>
</dbReference>
<protein>
    <recommendedName>
        <fullName evidence="9">Major facilitator superfamily (MFS) profile domain-containing protein</fullName>
    </recommendedName>
</protein>
<evidence type="ECO:0000256" key="8">
    <source>
        <dbReference type="SAM" id="Phobius"/>
    </source>
</evidence>
<organism evidence="10 11">
    <name type="scientific">Asterophora parasitica</name>
    <dbReference type="NCBI Taxonomy" id="117018"/>
    <lineage>
        <taxon>Eukaryota</taxon>
        <taxon>Fungi</taxon>
        <taxon>Dikarya</taxon>
        <taxon>Basidiomycota</taxon>
        <taxon>Agaricomycotina</taxon>
        <taxon>Agaricomycetes</taxon>
        <taxon>Agaricomycetidae</taxon>
        <taxon>Agaricales</taxon>
        <taxon>Tricholomatineae</taxon>
        <taxon>Lyophyllaceae</taxon>
        <taxon>Asterophora</taxon>
    </lineage>
</organism>
<comment type="catalytic activity">
    <reaction evidence="7">
        <text>myo-inositol(out) + H(+)(out) = myo-inositol(in) + H(+)(in)</text>
        <dbReference type="Rhea" id="RHEA:60364"/>
        <dbReference type="ChEBI" id="CHEBI:15378"/>
        <dbReference type="ChEBI" id="CHEBI:17268"/>
    </reaction>
</comment>
<dbReference type="Proteomes" id="UP000775547">
    <property type="component" value="Unassembled WGS sequence"/>
</dbReference>
<name>A0A9P7G4R6_9AGAR</name>
<feature type="transmembrane region" description="Helical" evidence="8">
    <location>
        <begin position="175"/>
        <end position="197"/>
    </location>
</feature>
<dbReference type="GO" id="GO:0005351">
    <property type="term" value="F:carbohydrate:proton symporter activity"/>
    <property type="evidence" value="ECO:0007669"/>
    <property type="project" value="TreeGrafter"/>
</dbReference>
<evidence type="ECO:0000256" key="4">
    <source>
        <dbReference type="ARBA" id="ARBA00022692"/>
    </source>
</evidence>
<dbReference type="PROSITE" id="PS00217">
    <property type="entry name" value="SUGAR_TRANSPORT_2"/>
    <property type="match status" value="1"/>
</dbReference>
<dbReference type="PANTHER" id="PTHR48022:SF23">
    <property type="entry name" value="MAJOR FACILITATOR SUPERFAMILY (MFS) PROFILE DOMAIN-CONTAINING PROTEIN"/>
    <property type="match status" value="1"/>
</dbReference>
<dbReference type="Pfam" id="PF00083">
    <property type="entry name" value="Sugar_tr"/>
    <property type="match status" value="1"/>
</dbReference>
<evidence type="ECO:0000256" key="2">
    <source>
        <dbReference type="ARBA" id="ARBA00010992"/>
    </source>
</evidence>
<feature type="transmembrane region" description="Helical" evidence="8">
    <location>
        <begin position="263"/>
        <end position="279"/>
    </location>
</feature>
<dbReference type="EMBL" id="JABCKV010000156">
    <property type="protein sequence ID" value="KAG5642800.1"/>
    <property type="molecule type" value="Genomic_DNA"/>
</dbReference>
<dbReference type="InterPro" id="IPR005829">
    <property type="entry name" value="Sugar_transporter_CS"/>
</dbReference>
<proteinExistence type="inferred from homology"/>
<keyword evidence="11" id="KW-1185">Reference proteome</keyword>
<reference evidence="10" key="2">
    <citation type="submission" date="2021-10" db="EMBL/GenBank/DDBJ databases">
        <title>Phylogenomics reveals ancestral predisposition of the termite-cultivated fungus Termitomyces towards a domesticated lifestyle.</title>
        <authorList>
            <person name="Auxier B."/>
            <person name="Grum-Grzhimaylo A."/>
            <person name="Cardenas M.E."/>
            <person name="Lodge J.D."/>
            <person name="Laessoe T."/>
            <person name="Pedersen O."/>
            <person name="Smith M.E."/>
            <person name="Kuyper T.W."/>
            <person name="Franco-Molano E.A."/>
            <person name="Baroni T.J."/>
            <person name="Aanen D.K."/>
        </authorList>
    </citation>
    <scope>NUCLEOTIDE SEQUENCE</scope>
    <source>
        <strain evidence="10">AP01</strain>
        <tissue evidence="10">Mycelium</tissue>
    </source>
</reference>
<dbReference type="InterPro" id="IPR036259">
    <property type="entry name" value="MFS_trans_sf"/>
</dbReference>
<comment type="subcellular location">
    <subcellularLocation>
        <location evidence="1">Membrane</location>
        <topology evidence="1">Multi-pass membrane protein</topology>
    </subcellularLocation>
</comment>
<dbReference type="AlphaFoldDB" id="A0A9P7G4R6"/>
<accession>A0A9P7G4R6</accession>
<evidence type="ECO:0000256" key="1">
    <source>
        <dbReference type="ARBA" id="ARBA00004141"/>
    </source>
</evidence>
<feature type="domain" description="Major facilitator superfamily (MFS) profile" evidence="9">
    <location>
        <begin position="1"/>
        <end position="285"/>
    </location>
</feature>
<sequence>MWSPSCKPVLSSGHWRVPQYLVGIHPSRVLLSSRHISDVHVILLRLCRVRGRCADRAERYRLLQPPTYLPNLSLAKVGRIYTLWAFTTIFLLGAILTTIAKGPHGLAEIYAGRVISGIGIGAISAVSPAYVSECAPKEVRGRITGCFQIMVATGVMISYFINFGVGIHIHSGVNVWRIPFGFQLVPAGILALGLLTVKESPRWLASVGRNEQAVRNLAYLRKEPVDSERILAEMAEIEAAIEEERRARKGLGFKEAFLGKGNFIRFVIAFTIFFLQQWAGQNSVK</sequence>
<dbReference type="InterPro" id="IPR005828">
    <property type="entry name" value="MFS_sugar_transport-like"/>
</dbReference>